<dbReference type="EMBL" id="JAPQKT010000004">
    <property type="protein sequence ID" value="KAJ5233452.1"/>
    <property type="molecule type" value="Genomic_DNA"/>
</dbReference>
<evidence type="ECO:0000256" key="4">
    <source>
        <dbReference type="PIRSR" id="PIRSR617939-2"/>
    </source>
</evidence>
<dbReference type="InterPro" id="IPR036568">
    <property type="entry name" value="GGCT-like_sf"/>
</dbReference>
<dbReference type="GO" id="GO:0016787">
    <property type="term" value="F:hydrolase activity"/>
    <property type="evidence" value="ECO:0007669"/>
    <property type="project" value="UniProtKB-KW"/>
</dbReference>
<feature type="binding site" evidence="4">
    <location>
        <begin position="11"/>
        <end position="16"/>
    </location>
    <ligand>
        <name>substrate</name>
    </ligand>
</feature>
<dbReference type="Proteomes" id="UP001147733">
    <property type="component" value="Unassembled WGS sequence"/>
</dbReference>
<gene>
    <name evidence="5" type="ORF">N7469_005218</name>
</gene>
<dbReference type="OrthoDB" id="2924818at2759"/>
<dbReference type="PANTHER" id="PTHR12935">
    <property type="entry name" value="GAMMA-GLUTAMYLCYCLOTRANSFERASE"/>
    <property type="match status" value="1"/>
</dbReference>
<evidence type="ECO:0000313" key="6">
    <source>
        <dbReference type="Proteomes" id="UP001147733"/>
    </source>
</evidence>
<dbReference type="CDD" id="cd06661">
    <property type="entry name" value="GGCT_like"/>
    <property type="match status" value="1"/>
</dbReference>
<dbReference type="Gene3D" id="3.10.490.10">
    <property type="entry name" value="Gamma-glutamyl cyclotransferase-like"/>
    <property type="match status" value="1"/>
</dbReference>
<evidence type="ECO:0000313" key="5">
    <source>
        <dbReference type="EMBL" id="KAJ5233452.1"/>
    </source>
</evidence>
<dbReference type="InterPro" id="IPR017939">
    <property type="entry name" value="G-Glutamylcylcotransferase"/>
</dbReference>
<evidence type="ECO:0000256" key="3">
    <source>
        <dbReference type="PIRSR" id="PIRSR617939-1"/>
    </source>
</evidence>
<keyword evidence="2" id="KW-0456">Lyase</keyword>
<keyword evidence="5" id="KW-0378">Hydrolase</keyword>
<keyword evidence="6" id="KW-1185">Reference proteome</keyword>
<name>A0A9W9TP46_PENCI</name>
<comment type="caution">
    <text evidence="5">The sequence shown here is derived from an EMBL/GenBank/DDBJ whole genome shotgun (WGS) entry which is preliminary data.</text>
</comment>
<dbReference type="GeneID" id="81383305"/>
<dbReference type="GO" id="GO:0003839">
    <property type="term" value="F:gamma-glutamylcyclotransferase activity"/>
    <property type="evidence" value="ECO:0007669"/>
    <property type="project" value="UniProtKB-EC"/>
</dbReference>
<dbReference type="EC" id="4.3.2.9" evidence="1"/>
<proteinExistence type="predicted"/>
<accession>A0A9W9TP46</accession>
<dbReference type="SUPFAM" id="SSF110857">
    <property type="entry name" value="Gamma-glutamyl cyclotransferase-like"/>
    <property type="match status" value="1"/>
</dbReference>
<dbReference type="InterPro" id="IPR013024">
    <property type="entry name" value="GGCT-like"/>
</dbReference>
<dbReference type="PANTHER" id="PTHR12935:SF0">
    <property type="entry name" value="GAMMA-GLUTAMYLCYCLOTRANSFERASE"/>
    <property type="match status" value="1"/>
</dbReference>
<dbReference type="RefSeq" id="XP_056500952.1">
    <property type="nucleotide sequence ID" value="XM_056644138.1"/>
</dbReference>
<feature type="active site" description="Proton acceptor" evidence="3">
    <location>
        <position position="103"/>
    </location>
</feature>
<sequence length="189" mass="21052">MHPPQKKKYLYFAYGSNLSPTQMSTRCQKSSSSSIPLAIAFLPKWRWFICTAGYANVLPPRHLRINKQCSESASVPESGLQDGVYGVLYDMHPDDEVILDGYEGVDHSAPMIRGCGIREREQGGGDYNKWVCTAFIERWLDGAGEEQRGKEEVEVLVYVDEERVCVGGAEGRICSEDESGYEGVCWIGG</sequence>
<protein>
    <recommendedName>
        <fullName evidence="1">gamma-glutamylcyclotransferase</fullName>
        <ecNumber evidence="1">4.3.2.9</ecNumber>
    </recommendedName>
</protein>
<reference evidence="5" key="1">
    <citation type="submission" date="2022-11" db="EMBL/GenBank/DDBJ databases">
        <authorList>
            <person name="Petersen C."/>
        </authorList>
    </citation>
    <scope>NUCLEOTIDE SEQUENCE</scope>
    <source>
        <strain evidence="5">IBT 23319</strain>
    </source>
</reference>
<dbReference type="AlphaFoldDB" id="A0A9W9TP46"/>
<evidence type="ECO:0000256" key="2">
    <source>
        <dbReference type="ARBA" id="ARBA00023239"/>
    </source>
</evidence>
<reference evidence="5" key="2">
    <citation type="journal article" date="2023" name="IMA Fungus">
        <title>Comparative genomic study of the Penicillium genus elucidates a diverse pangenome and 15 lateral gene transfer events.</title>
        <authorList>
            <person name="Petersen C."/>
            <person name="Sorensen T."/>
            <person name="Nielsen M.R."/>
            <person name="Sondergaard T.E."/>
            <person name="Sorensen J.L."/>
            <person name="Fitzpatrick D.A."/>
            <person name="Frisvad J.C."/>
            <person name="Nielsen K.L."/>
        </authorList>
    </citation>
    <scope>NUCLEOTIDE SEQUENCE</scope>
    <source>
        <strain evidence="5">IBT 23319</strain>
    </source>
</reference>
<organism evidence="5 6">
    <name type="scientific">Penicillium citrinum</name>
    <dbReference type="NCBI Taxonomy" id="5077"/>
    <lineage>
        <taxon>Eukaryota</taxon>
        <taxon>Fungi</taxon>
        <taxon>Dikarya</taxon>
        <taxon>Ascomycota</taxon>
        <taxon>Pezizomycotina</taxon>
        <taxon>Eurotiomycetes</taxon>
        <taxon>Eurotiomycetidae</taxon>
        <taxon>Eurotiales</taxon>
        <taxon>Aspergillaceae</taxon>
        <taxon>Penicillium</taxon>
    </lineage>
</organism>
<evidence type="ECO:0000256" key="1">
    <source>
        <dbReference type="ARBA" id="ARBA00012346"/>
    </source>
</evidence>